<organism evidence="2 3">
    <name type="scientific">Ascaris lumbricoides</name>
    <name type="common">Giant roundworm</name>
    <dbReference type="NCBI Taxonomy" id="6252"/>
    <lineage>
        <taxon>Eukaryota</taxon>
        <taxon>Metazoa</taxon>
        <taxon>Ecdysozoa</taxon>
        <taxon>Nematoda</taxon>
        <taxon>Chromadorea</taxon>
        <taxon>Rhabditida</taxon>
        <taxon>Spirurina</taxon>
        <taxon>Ascaridomorpha</taxon>
        <taxon>Ascaridoidea</taxon>
        <taxon>Ascarididae</taxon>
        <taxon>Ascaris</taxon>
    </lineage>
</organism>
<dbReference type="Gene3D" id="3.40.50.1460">
    <property type="match status" value="1"/>
</dbReference>
<dbReference type="AlphaFoldDB" id="A0A0M3HZA0"/>
<sequence>MGINCCGIKWLDKLPAPAKIIFQAGACHAYHILRNHGIPSDNIILMMYDDIAYNKENPNPGEIFNKPGGPNVREGVKIDYNGSDVTPENFLAVLRGDANSVKGGNGRVIQSTANDHIFVYYADHGGTGLIEFPNSILTVKDLNDALRSMYKERKYKQMLFYLEACEGGSMFKSTLPNNINGRWISLLRSFFKLFNPAWGWGSLRHGRHCGRID</sequence>
<dbReference type="GO" id="GO:0051603">
    <property type="term" value="P:proteolysis involved in protein catabolic process"/>
    <property type="evidence" value="ECO:0007669"/>
    <property type="project" value="TreeGrafter"/>
</dbReference>
<dbReference type="GO" id="GO:0004197">
    <property type="term" value="F:cysteine-type endopeptidase activity"/>
    <property type="evidence" value="ECO:0007669"/>
    <property type="project" value="TreeGrafter"/>
</dbReference>
<dbReference type="WBParaSite" id="ALUE_0000899301-mRNA-1">
    <property type="protein sequence ID" value="ALUE_0000899301-mRNA-1"/>
    <property type="gene ID" value="ALUE_0000899301"/>
</dbReference>
<dbReference type="Pfam" id="PF01650">
    <property type="entry name" value="Peptidase_C13"/>
    <property type="match status" value="1"/>
</dbReference>
<dbReference type="PANTHER" id="PTHR12000">
    <property type="entry name" value="HEMOGLOBINASE FAMILY MEMBER"/>
    <property type="match status" value="1"/>
</dbReference>
<dbReference type="PRINTS" id="PR00776">
    <property type="entry name" value="HEMOGLOBNASE"/>
</dbReference>
<accession>A0A0M3HZA0</accession>
<evidence type="ECO:0000313" key="3">
    <source>
        <dbReference type="WBParaSite" id="ALUE_0000899301-mRNA-1"/>
    </source>
</evidence>
<dbReference type="GO" id="GO:0005773">
    <property type="term" value="C:vacuole"/>
    <property type="evidence" value="ECO:0007669"/>
    <property type="project" value="GOC"/>
</dbReference>
<comment type="similarity">
    <text evidence="1">Belongs to the peptidase C13 family.</text>
</comment>
<dbReference type="Proteomes" id="UP000036681">
    <property type="component" value="Unplaced"/>
</dbReference>
<evidence type="ECO:0000256" key="1">
    <source>
        <dbReference type="ARBA" id="ARBA00009941"/>
    </source>
</evidence>
<dbReference type="InterPro" id="IPR001096">
    <property type="entry name" value="Peptidase_C13"/>
</dbReference>
<dbReference type="PANTHER" id="PTHR12000:SF42">
    <property type="entry name" value="LEGUMAIN"/>
    <property type="match status" value="1"/>
</dbReference>
<protein>
    <submittedName>
        <fullName evidence="3">Legumain</fullName>
    </submittedName>
</protein>
<dbReference type="GO" id="GO:0006624">
    <property type="term" value="P:vacuolar protein processing"/>
    <property type="evidence" value="ECO:0007669"/>
    <property type="project" value="TreeGrafter"/>
</dbReference>
<keyword evidence="2" id="KW-1185">Reference proteome</keyword>
<reference evidence="3" key="1">
    <citation type="submission" date="2017-02" db="UniProtKB">
        <authorList>
            <consortium name="WormBaseParasite"/>
        </authorList>
    </citation>
    <scope>IDENTIFICATION</scope>
</reference>
<proteinExistence type="inferred from homology"/>
<name>A0A0M3HZA0_ASCLU</name>
<evidence type="ECO:0000313" key="2">
    <source>
        <dbReference type="Proteomes" id="UP000036681"/>
    </source>
</evidence>